<evidence type="ECO:0000313" key="11">
    <source>
        <dbReference type="Proteomes" id="UP001589789"/>
    </source>
</evidence>
<evidence type="ECO:0000256" key="4">
    <source>
        <dbReference type="ARBA" id="ARBA00022989"/>
    </source>
</evidence>
<feature type="domain" description="Glycosyltransferase 2-like" evidence="8">
    <location>
        <begin position="39"/>
        <end position="205"/>
    </location>
</feature>
<sequence length="393" mass="41767">MAEARSTRRSGRRAVTDAALGPTRSRPLAEAAPGAPVLTVVIPCYNERANVAPMVARLGATLEGLEWEAVFVDDNSPDGTAAAVREIARADRRVRCIRRVGRRGLSSAVIEGALSSSADFVAVIDGDLQHDETRLPLMLAALREGYDLAVGSRHVPGGDSEGLSGAWRHRLSNTGIRAAQAILPVPLTDPMSGFFMLPRPLFEEIAPRLTSQGFKVLLDIVLSSPRPLRVKEVPMRFQPRVAGESKLDVLILLQFGALLLDKALHGLVPLRFISFGLVGLLGVGVHLAALAAAGAAGLTFEAAQVVATLVAMLANFGLNNSITYRQDRLRGARFWRGLGLFVLVCGLGAVANVGVANVIYTSGGGWTFPALLGAAIGMVWNYAISATLVWGRR</sequence>
<dbReference type="GO" id="GO:0016757">
    <property type="term" value="F:glycosyltransferase activity"/>
    <property type="evidence" value="ECO:0007669"/>
    <property type="project" value="UniProtKB-KW"/>
</dbReference>
<feature type="region of interest" description="Disordered" evidence="6">
    <location>
        <begin position="1"/>
        <end position="28"/>
    </location>
</feature>
<proteinExistence type="predicted"/>
<name>A0ABV6IM81_9PROT</name>
<keyword evidence="4 7" id="KW-1133">Transmembrane helix</keyword>
<dbReference type="RefSeq" id="WP_377048791.1">
    <property type="nucleotide sequence ID" value="NZ_JBHLVZ010000002.1"/>
</dbReference>
<dbReference type="InterPro" id="IPR050256">
    <property type="entry name" value="Glycosyltransferase_2"/>
</dbReference>
<dbReference type="SUPFAM" id="SSF53448">
    <property type="entry name" value="Nucleotide-diphospho-sugar transferases"/>
    <property type="match status" value="1"/>
</dbReference>
<feature type="transmembrane region" description="Helical" evidence="7">
    <location>
        <begin position="272"/>
        <end position="296"/>
    </location>
</feature>
<dbReference type="InterPro" id="IPR007267">
    <property type="entry name" value="GtrA_DPMS_TM"/>
</dbReference>
<keyword evidence="11" id="KW-1185">Reference proteome</keyword>
<dbReference type="InterPro" id="IPR039528">
    <property type="entry name" value="DPM1-like"/>
</dbReference>
<feature type="transmembrane region" description="Helical" evidence="7">
    <location>
        <begin position="366"/>
        <end position="390"/>
    </location>
</feature>
<gene>
    <name evidence="10" type="ORF">ACFFIC_04005</name>
</gene>
<dbReference type="InterPro" id="IPR001173">
    <property type="entry name" value="Glyco_trans_2-like"/>
</dbReference>
<dbReference type="CDD" id="cd06442">
    <property type="entry name" value="DPM1_like"/>
    <property type="match status" value="1"/>
</dbReference>
<dbReference type="PANTHER" id="PTHR48090">
    <property type="entry name" value="UNDECAPRENYL-PHOSPHATE 4-DEOXY-4-FORMAMIDO-L-ARABINOSE TRANSFERASE-RELATED"/>
    <property type="match status" value="1"/>
</dbReference>
<dbReference type="Pfam" id="PF04138">
    <property type="entry name" value="GtrA_DPMS_TM"/>
    <property type="match status" value="1"/>
</dbReference>
<dbReference type="Pfam" id="PF00535">
    <property type="entry name" value="Glycos_transf_2"/>
    <property type="match status" value="1"/>
</dbReference>
<evidence type="ECO:0000256" key="6">
    <source>
        <dbReference type="SAM" id="MobiDB-lite"/>
    </source>
</evidence>
<evidence type="ECO:0000256" key="7">
    <source>
        <dbReference type="SAM" id="Phobius"/>
    </source>
</evidence>
<protein>
    <submittedName>
        <fullName evidence="10">Glycosyltransferase family 2 protein</fullName>
        <ecNumber evidence="10">2.4.-.-</ecNumber>
    </submittedName>
</protein>
<comment type="caution">
    <text evidence="10">The sequence shown here is derived from an EMBL/GenBank/DDBJ whole genome shotgun (WGS) entry which is preliminary data.</text>
</comment>
<dbReference type="PANTHER" id="PTHR48090:SF7">
    <property type="entry name" value="RFBJ PROTEIN"/>
    <property type="match status" value="1"/>
</dbReference>
<reference evidence="10 11" key="1">
    <citation type="submission" date="2024-09" db="EMBL/GenBank/DDBJ databases">
        <authorList>
            <person name="Sun Q."/>
            <person name="Mori K."/>
        </authorList>
    </citation>
    <scope>NUCLEOTIDE SEQUENCE [LARGE SCALE GENOMIC DNA]</scope>
    <source>
        <strain evidence="10 11">CCM 7468</strain>
    </source>
</reference>
<organism evidence="10 11">
    <name type="scientific">Muricoccus vinaceus</name>
    <dbReference type="NCBI Taxonomy" id="424704"/>
    <lineage>
        <taxon>Bacteria</taxon>
        <taxon>Pseudomonadati</taxon>
        <taxon>Pseudomonadota</taxon>
        <taxon>Alphaproteobacteria</taxon>
        <taxon>Acetobacterales</taxon>
        <taxon>Roseomonadaceae</taxon>
        <taxon>Muricoccus</taxon>
    </lineage>
</organism>
<keyword evidence="3 7" id="KW-0812">Transmembrane</keyword>
<evidence type="ECO:0000256" key="2">
    <source>
        <dbReference type="ARBA" id="ARBA00022679"/>
    </source>
</evidence>
<dbReference type="EC" id="2.4.-.-" evidence="10"/>
<dbReference type="EMBL" id="JBHLVZ010000002">
    <property type="protein sequence ID" value="MFC0384714.1"/>
    <property type="molecule type" value="Genomic_DNA"/>
</dbReference>
<dbReference type="Gene3D" id="3.90.550.10">
    <property type="entry name" value="Spore Coat Polysaccharide Biosynthesis Protein SpsA, Chain A"/>
    <property type="match status" value="1"/>
</dbReference>
<dbReference type="InterPro" id="IPR029044">
    <property type="entry name" value="Nucleotide-diphossugar_trans"/>
</dbReference>
<evidence type="ECO:0000256" key="3">
    <source>
        <dbReference type="ARBA" id="ARBA00022692"/>
    </source>
</evidence>
<keyword evidence="5 7" id="KW-0472">Membrane</keyword>
<comment type="subcellular location">
    <subcellularLocation>
        <location evidence="1">Membrane</location>
        <topology evidence="1">Multi-pass membrane protein</topology>
    </subcellularLocation>
</comment>
<accession>A0ABV6IM81</accession>
<feature type="transmembrane region" description="Helical" evidence="7">
    <location>
        <begin position="338"/>
        <end position="360"/>
    </location>
</feature>
<evidence type="ECO:0000259" key="9">
    <source>
        <dbReference type="Pfam" id="PF04138"/>
    </source>
</evidence>
<keyword evidence="2 10" id="KW-0808">Transferase</keyword>
<evidence type="ECO:0000256" key="5">
    <source>
        <dbReference type="ARBA" id="ARBA00023136"/>
    </source>
</evidence>
<feature type="domain" description="GtrA/DPMS transmembrane" evidence="9">
    <location>
        <begin position="275"/>
        <end position="390"/>
    </location>
</feature>
<evidence type="ECO:0000259" key="8">
    <source>
        <dbReference type="Pfam" id="PF00535"/>
    </source>
</evidence>
<keyword evidence="10" id="KW-0328">Glycosyltransferase</keyword>
<dbReference type="Proteomes" id="UP001589789">
    <property type="component" value="Unassembled WGS sequence"/>
</dbReference>
<evidence type="ECO:0000313" key="10">
    <source>
        <dbReference type="EMBL" id="MFC0384714.1"/>
    </source>
</evidence>
<evidence type="ECO:0000256" key="1">
    <source>
        <dbReference type="ARBA" id="ARBA00004141"/>
    </source>
</evidence>
<feature type="transmembrane region" description="Helical" evidence="7">
    <location>
        <begin position="302"/>
        <end position="318"/>
    </location>
</feature>